<name>A0A5C2S0E5_9APHY</name>
<gene>
    <name evidence="1" type="ORF">L227DRAFT_244626</name>
</gene>
<reference evidence="1" key="1">
    <citation type="journal article" date="2018" name="Genome Biol. Evol.">
        <title>Genomics and development of Lentinus tigrinus, a white-rot wood-decaying mushroom with dimorphic fruiting bodies.</title>
        <authorList>
            <person name="Wu B."/>
            <person name="Xu Z."/>
            <person name="Knudson A."/>
            <person name="Carlson A."/>
            <person name="Chen N."/>
            <person name="Kovaka S."/>
            <person name="LaButti K."/>
            <person name="Lipzen A."/>
            <person name="Pennachio C."/>
            <person name="Riley R."/>
            <person name="Schakwitz W."/>
            <person name="Umezawa K."/>
            <person name="Ohm R.A."/>
            <person name="Grigoriev I.V."/>
            <person name="Nagy L.G."/>
            <person name="Gibbons J."/>
            <person name="Hibbett D."/>
        </authorList>
    </citation>
    <scope>NUCLEOTIDE SEQUENCE [LARGE SCALE GENOMIC DNA]</scope>
    <source>
        <strain evidence="1">ALCF2SS1-6</strain>
    </source>
</reference>
<evidence type="ECO:0000313" key="1">
    <source>
        <dbReference type="EMBL" id="RPD56802.1"/>
    </source>
</evidence>
<protein>
    <submittedName>
        <fullName evidence="1">Uncharacterized protein</fullName>
    </submittedName>
</protein>
<accession>A0A5C2S0E5</accession>
<organism evidence="1 2">
    <name type="scientific">Lentinus tigrinus ALCF2SS1-6</name>
    <dbReference type="NCBI Taxonomy" id="1328759"/>
    <lineage>
        <taxon>Eukaryota</taxon>
        <taxon>Fungi</taxon>
        <taxon>Dikarya</taxon>
        <taxon>Basidiomycota</taxon>
        <taxon>Agaricomycotina</taxon>
        <taxon>Agaricomycetes</taxon>
        <taxon>Polyporales</taxon>
        <taxon>Polyporaceae</taxon>
        <taxon>Lentinus</taxon>
    </lineage>
</organism>
<sequence length="166" mass="18785">MIFLWLLPIVSSAFFSACIVIPQDPAHISYIIAFGQHTFSDNIRFRPAYGFGQHTASDSTQVSVNSCHERPIRYNMYEYNRRSSPLSFPDTSTLPGRLRYDTYVPLPVASGYPPSPPLPRYSFLPESLRCDILISLLRFLRFPSFPPGHSVCIGLGFARGSRLIEH</sequence>
<keyword evidence="2" id="KW-1185">Reference proteome</keyword>
<dbReference type="EMBL" id="ML122285">
    <property type="protein sequence ID" value="RPD56802.1"/>
    <property type="molecule type" value="Genomic_DNA"/>
</dbReference>
<dbReference type="AlphaFoldDB" id="A0A5C2S0E5"/>
<proteinExistence type="predicted"/>
<evidence type="ECO:0000313" key="2">
    <source>
        <dbReference type="Proteomes" id="UP000313359"/>
    </source>
</evidence>
<dbReference type="Proteomes" id="UP000313359">
    <property type="component" value="Unassembled WGS sequence"/>
</dbReference>